<feature type="region of interest" description="Disordered" evidence="5">
    <location>
        <begin position="1"/>
        <end position="198"/>
    </location>
</feature>
<name>A0A8J5MRJ7_HOMAM</name>
<reference evidence="7" key="1">
    <citation type="journal article" date="2021" name="Sci. Adv.">
        <title>The American lobster genome reveals insights on longevity, neural, and immune adaptations.</title>
        <authorList>
            <person name="Polinski J.M."/>
            <person name="Zimin A.V."/>
            <person name="Clark K.F."/>
            <person name="Kohn A.B."/>
            <person name="Sadowski N."/>
            <person name="Timp W."/>
            <person name="Ptitsyn A."/>
            <person name="Khanna P."/>
            <person name="Romanova D.Y."/>
            <person name="Williams P."/>
            <person name="Greenwood S.J."/>
            <person name="Moroz L.L."/>
            <person name="Walt D.R."/>
            <person name="Bodnar A.G."/>
        </authorList>
    </citation>
    <scope>NUCLEOTIDE SEQUENCE</scope>
    <source>
        <strain evidence="7">GMGI-L3</strain>
    </source>
</reference>
<dbReference type="PANTHER" id="PTHR24206">
    <property type="entry name" value="OS06G0237300 PROTEIN"/>
    <property type="match status" value="1"/>
</dbReference>
<evidence type="ECO:0000256" key="4">
    <source>
        <dbReference type="PROSITE-ProRule" id="PRU00125"/>
    </source>
</evidence>
<dbReference type="PROSITE" id="PS50023">
    <property type="entry name" value="LIM_DOMAIN_2"/>
    <property type="match status" value="1"/>
</dbReference>
<comment type="caution">
    <text evidence="7">The sequence shown here is derived from an EMBL/GenBank/DDBJ whole genome shotgun (WGS) entry which is preliminary data.</text>
</comment>
<dbReference type="AlphaFoldDB" id="A0A8J5MRJ7"/>
<proteinExistence type="predicted"/>
<keyword evidence="1 4" id="KW-0479">Metal-binding</keyword>
<dbReference type="GO" id="GO:0046872">
    <property type="term" value="F:metal ion binding"/>
    <property type="evidence" value="ECO:0007669"/>
    <property type="project" value="UniProtKB-KW"/>
</dbReference>
<evidence type="ECO:0000256" key="3">
    <source>
        <dbReference type="ARBA" id="ARBA00023038"/>
    </source>
</evidence>
<keyword evidence="3 4" id="KW-0440">LIM domain</keyword>
<organism evidence="7 8">
    <name type="scientific">Homarus americanus</name>
    <name type="common">American lobster</name>
    <dbReference type="NCBI Taxonomy" id="6706"/>
    <lineage>
        <taxon>Eukaryota</taxon>
        <taxon>Metazoa</taxon>
        <taxon>Ecdysozoa</taxon>
        <taxon>Arthropoda</taxon>
        <taxon>Crustacea</taxon>
        <taxon>Multicrustacea</taxon>
        <taxon>Malacostraca</taxon>
        <taxon>Eumalacostraca</taxon>
        <taxon>Eucarida</taxon>
        <taxon>Decapoda</taxon>
        <taxon>Pleocyemata</taxon>
        <taxon>Astacidea</taxon>
        <taxon>Nephropoidea</taxon>
        <taxon>Nephropidae</taxon>
        <taxon>Homarus</taxon>
    </lineage>
</organism>
<feature type="compositionally biased region" description="Acidic residues" evidence="5">
    <location>
        <begin position="40"/>
        <end position="49"/>
    </location>
</feature>
<feature type="compositionally biased region" description="Low complexity" evidence="5">
    <location>
        <begin position="50"/>
        <end position="66"/>
    </location>
</feature>
<dbReference type="InterPro" id="IPR001781">
    <property type="entry name" value="Znf_LIM"/>
</dbReference>
<gene>
    <name evidence="7" type="primary">PLIM2A-L</name>
    <name evidence="7" type="ORF">Hamer_G007741</name>
</gene>
<dbReference type="EMBL" id="JAHLQT010030594">
    <property type="protein sequence ID" value="KAG7160956.1"/>
    <property type="molecule type" value="Genomic_DNA"/>
</dbReference>
<evidence type="ECO:0000256" key="1">
    <source>
        <dbReference type="ARBA" id="ARBA00022723"/>
    </source>
</evidence>
<evidence type="ECO:0000259" key="6">
    <source>
        <dbReference type="PROSITE" id="PS50023"/>
    </source>
</evidence>
<dbReference type="CDD" id="cd09358">
    <property type="entry name" value="LIM_Mical_like"/>
    <property type="match status" value="1"/>
</dbReference>
<evidence type="ECO:0000313" key="7">
    <source>
        <dbReference type="EMBL" id="KAG7160956.1"/>
    </source>
</evidence>
<evidence type="ECO:0000256" key="5">
    <source>
        <dbReference type="SAM" id="MobiDB-lite"/>
    </source>
</evidence>
<accession>A0A8J5MRJ7</accession>
<feature type="compositionally biased region" description="Basic and acidic residues" evidence="5">
    <location>
        <begin position="78"/>
        <end position="95"/>
    </location>
</feature>
<sequence>MEGHDNVGDMKGDAQQPQQEQLGEGSVSCIVSDQSKWEVQEENTEEQPAEEQVNQEQQAEEQVNQEHQAEEQETEVVQVKEEVEVKDQVHNKEEVNQADQEVEEQTSEGKEVAEQVDEREEVEEVDQGEELIEEVDEGEEVEVIEESELDTEDLNQIEEDQEETEKEVNHNIKDVVEEEGKQKETEERYKNWERKEQAEQKQNIKQVIPAYSTEGINDAKQKWKALEKQEDQSEVDNNKNYKIKIGQKPKDIEREPNTARAMADATKTSRFGGTSEKCAQCNRTVYAMEKMEVAGRLMHKTCFRCCKCNSPLSVGRFSVGGGHLYCLTHYKQAFREKGTYDVFTPDNPCKGKWQPKAQE</sequence>
<dbReference type="SMART" id="SM00132">
    <property type="entry name" value="LIM"/>
    <property type="match status" value="1"/>
</dbReference>
<dbReference type="OrthoDB" id="25654at2759"/>
<feature type="domain" description="LIM zinc-binding" evidence="6">
    <location>
        <begin position="276"/>
        <end position="336"/>
    </location>
</feature>
<evidence type="ECO:0000256" key="2">
    <source>
        <dbReference type="ARBA" id="ARBA00022833"/>
    </source>
</evidence>
<feature type="compositionally biased region" description="Basic and acidic residues" evidence="5">
    <location>
        <begin position="166"/>
        <end position="198"/>
    </location>
</feature>
<keyword evidence="2 4" id="KW-0862">Zinc</keyword>
<dbReference type="Pfam" id="PF00412">
    <property type="entry name" value="LIM"/>
    <property type="match status" value="1"/>
</dbReference>
<keyword evidence="8" id="KW-1185">Reference proteome</keyword>
<dbReference type="Proteomes" id="UP000747542">
    <property type="component" value="Unassembled WGS sequence"/>
</dbReference>
<feature type="compositionally biased region" description="Acidic residues" evidence="5">
    <location>
        <begin position="114"/>
        <end position="165"/>
    </location>
</feature>
<feature type="compositionally biased region" description="Basic and acidic residues" evidence="5">
    <location>
        <begin position="1"/>
        <end position="12"/>
    </location>
</feature>
<evidence type="ECO:0000313" key="8">
    <source>
        <dbReference type="Proteomes" id="UP000747542"/>
    </source>
</evidence>
<protein>
    <submittedName>
        <fullName evidence="7">LIM domain-containing protein PLIM2a-like</fullName>
    </submittedName>
</protein>